<feature type="domain" description="Peptidase M14" evidence="20">
    <location>
        <begin position="46"/>
        <end position="341"/>
    </location>
</feature>
<evidence type="ECO:0000256" key="18">
    <source>
        <dbReference type="PROSITE-ProRule" id="PRU01379"/>
    </source>
</evidence>
<accession>A0A2K6GZR9</accession>
<evidence type="ECO:0000256" key="14">
    <source>
        <dbReference type="ARBA" id="ARBA00023180"/>
    </source>
</evidence>
<comment type="subcellular location">
    <subcellularLocation>
        <location evidence="2">Apical cell membrane</location>
        <topology evidence="2">Lipid-anchor</topology>
        <topology evidence="2">GPI-anchor</topology>
    </subcellularLocation>
</comment>
<evidence type="ECO:0000256" key="1">
    <source>
        <dbReference type="ARBA" id="ARBA00001947"/>
    </source>
</evidence>
<keyword evidence="9 19" id="KW-0732">Signal</keyword>
<name>A0A2K6GZR9_PROCO</name>
<dbReference type="GO" id="GO:0004181">
    <property type="term" value="F:metallocarboxypeptidase activity"/>
    <property type="evidence" value="ECO:0007669"/>
    <property type="project" value="Ensembl"/>
</dbReference>
<organism evidence="21 22">
    <name type="scientific">Propithecus coquereli</name>
    <name type="common">Coquerel's sifaka</name>
    <name type="synonym">Propithecus verreauxi coquereli</name>
    <dbReference type="NCBI Taxonomy" id="379532"/>
    <lineage>
        <taxon>Eukaryota</taxon>
        <taxon>Metazoa</taxon>
        <taxon>Chordata</taxon>
        <taxon>Craniata</taxon>
        <taxon>Vertebrata</taxon>
        <taxon>Euteleostomi</taxon>
        <taxon>Mammalia</taxon>
        <taxon>Eutheria</taxon>
        <taxon>Euarchontoglires</taxon>
        <taxon>Primates</taxon>
        <taxon>Strepsirrhini</taxon>
        <taxon>Lemuriformes</taxon>
        <taxon>Indriidae</taxon>
        <taxon>Propithecus</taxon>
    </lineage>
</organism>
<evidence type="ECO:0000256" key="9">
    <source>
        <dbReference type="ARBA" id="ARBA00022729"/>
    </source>
</evidence>
<dbReference type="GeneTree" id="ENSGT00940000161508"/>
<evidence type="ECO:0000256" key="10">
    <source>
        <dbReference type="ARBA" id="ARBA00022801"/>
    </source>
</evidence>
<dbReference type="PROSITE" id="PS52035">
    <property type="entry name" value="PEPTIDASE_M14"/>
    <property type="match status" value="1"/>
</dbReference>
<keyword evidence="5" id="KW-0336">GPI-anchor</keyword>
<evidence type="ECO:0000259" key="20">
    <source>
        <dbReference type="PROSITE" id="PS52035"/>
    </source>
</evidence>
<feature type="chain" id="PRO_5014467798" description="Carboxypeptidase O" evidence="19">
    <location>
        <begin position="21"/>
        <end position="371"/>
    </location>
</feature>
<protein>
    <recommendedName>
        <fullName evidence="17">Carboxypeptidase O</fullName>
    </recommendedName>
</protein>
<dbReference type="SMART" id="SM00631">
    <property type="entry name" value="Zn_pept"/>
    <property type="match status" value="1"/>
</dbReference>
<dbReference type="OMA" id="EEQWAGQ"/>
<dbReference type="Proteomes" id="UP000233160">
    <property type="component" value="Unassembled WGS sequence"/>
</dbReference>
<dbReference type="SUPFAM" id="SSF53187">
    <property type="entry name" value="Zn-dependent exopeptidases"/>
    <property type="match status" value="1"/>
</dbReference>
<dbReference type="AlphaFoldDB" id="A0A2K6GZR9"/>
<keyword evidence="6" id="KW-0121">Carboxypeptidase</keyword>
<evidence type="ECO:0000256" key="7">
    <source>
        <dbReference type="ARBA" id="ARBA00022670"/>
    </source>
</evidence>
<keyword evidence="22" id="KW-1185">Reference proteome</keyword>
<comment type="similarity">
    <text evidence="3 18">Belongs to the peptidase M14 family.</text>
</comment>
<evidence type="ECO:0000256" key="4">
    <source>
        <dbReference type="ARBA" id="ARBA00022475"/>
    </source>
</evidence>
<keyword evidence="8" id="KW-0479">Metal-binding</keyword>
<dbReference type="GO" id="GO:0005615">
    <property type="term" value="C:extracellular space"/>
    <property type="evidence" value="ECO:0007669"/>
    <property type="project" value="TreeGrafter"/>
</dbReference>
<dbReference type="STRING" id="379532.ENSPCOP00000031738"/>
<evidence type="ECO:0000256" key="2">
    <source>
        <dbReference type="ARBA" id="ARBA00004303"/>
    </source>
</evidence>
<dbReference type="GO" id="GO:0098552">
    <property type="term" value="C:side of membrane"/>
    <property type="evidence" value="ECO:0007669"/>
    <property type="project" value="UniProtKB-KW"/>
</dbReference>
<keyword evidence="11" id="KW-0862">Zinc</keyword>
<reference evidence="21" key="1">
    <citation type="submission" date="2025-08" db="UniProtKB">
        <authorList>
            <consortium name="Ensembl"/>
        </authorList>
    </citation>
    <scope>IDENTIFICATION</scope>
</reference>
<dbReference type="Ensembl" id="ENSPCOT00000042697.1">
    <property type="protein sequence ID" value="ENSPCOP00000031738.1"/>
    <property type="gene ID" value="ENSPCOG00000028646.1"/>
</dbReference>
<evidence type="ECO:0000256" key="3">
    <source>
        <dbReference type="ARBA" id="ARBA00005988"/>
    </source>
</evidence>
<feature type="active site" description="Proton donor/acceptor" evidence="18">
    <location>
        <position position="307"/>
    </location>
</feature>
<evidence type="ECO:0000256" key="6">
    <source>
        <dbReference type="ARBA" id="ARBA00022645"/>
    </source>
</evidence>
<evidence type="ECO:0000256" key="16">
    <source>
        <dbReference type="ARBA" id="ARBA00058352"/>
    </source>
</evidence>
<dbReference type="PROSITE" id="PS00132">
    <property type="entry name" value="CARBOXYPEPT_ZN_1"/>
    <property type="match status" value="1"/>
</dbReference>
<dbReference type="InterPro" id="IPR000834">
    <property type="entry name" value="Peptidase_M14"/>
</dbReference>
<evidence type="ECO:0000256" key="19">
    <source>
        <dbReference type="SAM" id="SignalP"/>
    </source>
</evidence>
<keyword evidence="13" id="KW-0472">Membrane</keyword>
<dbReference type="Gene3D" id="3.40.630.10">
    <property type="entry name" value="Zn peptidases"/>
    <property type="match status" value="1"/>
</dbReference>
<evidence type="ECO:0000313" key="22">
    <source>
        <dbReference type="Proteomes" id="UP000233160"/>
    </source>
</evidence>
<evidence type="ECO:0000256" key="17">
    <source>
        <dbReference type="ARBA" id="ARBA00071404"/>
    </source>
</evidence>
<reference evidence="21" key="2">
    <citation type="submission" date="2025-09" db="UniProtKB">
        <authorList>
            <consortium name="Ensembl"/>
        </authorList>
    </citation>
    <scope>IDENTIFICATION</scope>
</reference>
<dbReference type="CDD" id="cd06247">
    <property type="entry name" value="M14_CPO"/>
    <property type="match status" value="1"/>
</dbReference>
<dbReference type="InterPro" id="IPR057246">
    <property type="entry name" value="CARBOXYPEPT_ZN_1"/>
</dbReference>
<comment type="function">
    <text evidence="16">Carboxypeptidase which preferentially cleaves C-terminal acidic residues from peptides and proteins. Can also cleave C-terminal hydrophobic amino acids, with a preference for small residues over large residues.</text>
</comment>
<evidence type="ECO:0000256" key="5">
    <source>
        <dbReference type="ARBA" id="ARBA00022622"/>
    </source>
</evidence>
<keyword evidence="10" id="KW-0378">Hydrolase</keyword>
<evidence type="ECO:0000256" key="8">
    <source>
        <dbReference type="ARBA" id="ARBA00022723"/>
    </source>
</evidence>
<keyword evidence="14" id="KW-0325">Glycoprotein</keyword>
<keyword evidence="7" id="KW-0645">Protease</keyword>
<sequence length="371" mass="42199">MKSLLGTLYLLGMLIPGGLSLAQHRQEIVDKTVSAWRSLETYSYNTYHTMEEIYWWMSQIIEEYPEVATQHFLGTTYEARPMYYLKISQPSNNPKKIIWIDCGIHAREWIAPAFCQWFVKEILQNYKDNSRISGFLRNLDFYVLPVLNIDGYIYSWTTDRLWRKSRSSHDNGTCFGSDLNRNFNVSWCSVGASTNCQDLTFCGTGPVSEPETKAVSSFVESKKDNILCFLTMHSYGQLILTPYGYTQNKSSNHEELIQVGQKAANALKAKYGTNYRVGSSADILYATSGSSRDWARDIGIPFSFTFELRDNGTFGFILPEAQVQPTCEETMEAVLSILDDVHVKYWPSRSARKVTSGSLVLSMLLSFACLL</sequence>
<evidence type="ECO:0000256" key="12">
    <source>
        <dbReference type="ARBA" id="ARBA00023049"/>
    </source>
</evidence>
<keyword evidence="4" id="KW-1003">Cell membrane</keyword>
<dbReference type="PANTHER" id="PTHR11705:SF19">
    <property type="entry name" value="CARBOXYPEPTIDASE O"/>
    <property type="match status" value="1"/>
</dbReference>
<dbReference type="FunFam" id="3.40.630.10:FF:000050">
    <property type="entry name" value="Carboxypeptidase O"/>
    <property type="match status" value="1"/>
</dbReference>
<keyword evidence="15" id="KW-0449">Lipoprotein</keyword>
<evidence type="ECO:0000313" key="21">
    <source>
        <dbReference type="Ensembl" id="ENSPCOP00000031738.1"/>
    </source>
</evidence>
<gene>
    <name evidence="21" type="primary">CPO</name>
</gene>
<dbReference type="PANTHER" id="PTHR11705">
    <property type="entry name" value="PROTEASE FAMILY M14 CARBOXYPEPTIDASE A,B"/>
    <property type="match status" value="1"/>
</dbReference>
<dbReference type="GO" id="GO:0016324">
    <property type="term" value="C:apical plasma membrane"/>
    <property type="evidence" value="ECO:0007669"/>
    <property type="project" value="UniProtKB-SubCell"/>
</dbReference>
<comment type="cofactor">
    <cofactor evidence="1">
        <name>Zn(2+)</name>
        <dbReference type="ChEBI" id="CHEBI:29105"/>
    </cofactor>
</comment>
<keyword evidence="12" id="KW-0482">Metalloprotease</keyword>
<dbReference type="GO" id="GO:0006508">
    <property type="term" value="P:proteolysis"/>
    <property type="evidence" value="ECO:0007669"/>
    <property type="project" value="UniProtKB-KW"/>
</dbReference>
<evidence type="ECO:0000256" key="13">
    <source>
        <dbReference type="ARBA" id="ARBA00023136"/>
    </source>
</evidence>
<dbReference type="PRINTS" id="PR00765">
    <property type="entry name" value="CRBOXYPTASEA"/>
</dbReference>
<dbReference type="GO" id="GO:0008270">
    <property type="term" value="F:zinc ion binding"/>
    <property type="evidence" value="ECO:0007669"/>
    <property type="project" value="InterPro"/>
</dbReference>
<dbReference type="InterPro" id="IPR033850">
    <property type="entry name" value="Carboxypeptidase_O"/>
</dbReference>
<dbReference type="Pfam" id="PF00246">
    <property type="entry name" value="Peptidase_M14"/>
    <property type="match status" value="1"/>
</dbReference>
<evidence type="ECO:0000256" key="11">
    <source>
        <dbReference type="ARBA" id="ARBA00022833"/>
    </source>
</evidence>
<feature type="signal peptide" evidence="19">
    <location>
        <begin position="1"/>
        <end position="20"/>
    </location>
</feature>
<evidence type="ECO:0000256" key="15">
    <source>
        <dbReference type="ARBA" id="ARBA00023288"/>
    </source>
</evidence>
<proteinExistence type="inferred from homology"/>